<evidence type="ECO:0000313" key="2">
    <source>
        <dbReference type="Proteomes" id="UP001148125"/>
    </source>
</evidence>
<proteinExistence type="predicted"/>
<evidence type="ECO:0000313" key="1">
    <source>
        <dbReference type="EMBL" id="MDE5415235.1"/>
    </source>
</evidence>
<dbReference type="EMBL" id="JAOTPO010000014">
    <property type="protein sequence ID" value="MDE5415235.1"/>
    <property type="molecule type" value="Genomic_DNA"/>
</dbReference>
<dbReference type="RefSeq" id="WP_275119840.1">
    <property type="nucleotide sequence ID" value="NZ_JAOTPO010000014.1"/>
</dbReference>
<sequence length="152" mass="17784">MIIEKRALQFDNLLVYEKTQLRTDWQEGFFMMEDLLLSGGIYKTGPVIFSVAPTEGENSYGHFTYYLPINEAVRLENEPQFRFEPTFQVEDALVLRQANEEVDFQAAYEKVREYASEQGILLEETFYCVLLEVYGDIIIDLYVPIQRRGDQT</sequence>
<protein>
    <submittedName>
        <fullName evidence="1">DUF5085 family protein</fullName>
    </submittedName>
</protein>
<name>A0ABT5VIG4_9BACI</name>
<comment type="caution">
    <text evidence="1">The sequence shown here is derived from an EMBL/GenBank/DDBJ whole genome shotgun (WGS) entry which is preliminary data.</text>
</comment>
<gene>
    <name evidence="1" type="ORF">N7Z68_17895</name>
</gene>
<accession>A0ABT5VIG4</accession>
<organism evidence="1 2">
    <name type="scientific">Alkalihalobacterium chitinilyticum</name>
    <dbReference type="NCBI Taxonomy" id="2980103"/>
    <lineage>
        <taxon>Bacteria</taxon>
        <taxon>Bacillati</taxon>
        <taxon>Bacillota</taxon>
        <taxon>Bacilli</taxon>
        <taxon>Bacillales</taxon>
        <taxon>Bacillaceae</taxon>
        <taxon>Alkalihalobacterium</taxon>
    </lineage>
</organism>
<keyword evidence="2" id="KW-1185">Reference proteome</keyword>
<reference evidence="1" key="1">
    <citation type="submission" date="2024-05" db="EMBL/GenBank/DDBJ databases">
        <title>Alkalihalobacillus sp. strain MEB203 novel alkaliphilic bacterium from Lonar Lake, India.</title>
        <authorList>
            <person name="Joshi A."/>
            <person name="Thite S."/>
            <person name="Mengade P."/>
        </authorList>
    </citation>
    <scope>NUCLEOTIDE SEQUENCE</scope>
    <source>
        <strain evidence="1">MEB 203</strain>
    </source>
</reference>
<dbReference type="Proteomes" id="UP001148125">
    <property type="component" value="Unassembled WGS sequence"/>
</dbReference>